<sequence>MNDSLKIRIVTLFPEMFPGPLGFSVIGNAIKNRLIQISTVNIRDFASDKHKTVDDTSYGGGPGMVMRPDVVDKALKSAIKGLKSPRILFTSPSGATVKQHILRTWADEMRPLVFLCGRYEGVDQRVIDDWSYGKNDDFGNSIQLEEISLTDIVLCGGEIAAIAMIEGCARLIEGVLGNIDSIGEESFSKNLLDHPHYTRPHIWNGKAVPSELLSGNHATIKLWREQEARRRTEEKRPDLLLCEK</sequence>
<dbReference type="PANTHER" id="PTHR46417:SF1">
    <property type="entry name" value="TRNA (GUANINE-N(1)-)-METHYLTRANSFERASE"/>
    <property type="match status" value="1"/>
</dbReference>
<comment type="catalytic activity">
    <reaction evidence="14 15 16">
        <text>guanosine(37) in tRNA + S-adenosyl-L-methionine = N(1)-methylguanosine(37) in tRNA + S-adenosyl-L-homocysteine + H(+)</text>
        <dbReference type="Rhea" id="RHEA:36899"/>
        <dbReference type="Rhea" id="RHEA-COMP:10145"/>
        <dbReference type="Rhea" id="RHEA-COMP:10147"/>
        <dbReference type="ChEBI" id="CHEBI:15378"/>
        <dbReference type="ChEBI" id="CHEBI:57856"/>
        <dbReference type="ChEBI" id="CHEBI:59789"/>
        <dbReference type="ChEBI" id="CHEBI:73542"/>
        <dbReference type="ChEBI" id="CHEBI:74269"/>
        <dbReference type="EC" id="2.1.1.228"/>
    </reaction>
</comment>
<dbReference type="NCBIfam" id="NF000648">
    <property type="entry name" value="PRK00026.1"/>
    <property type="match status" value="1"/>
</dbReference>
<dbReference type="Proteomes" id="UP001320209">
    <property type="component" value="Chromosome"/>
</dbReference>
<comment type="subunit">
    <text evidence="4 15 16">Homodimer.</text>
</comment>
<comment type="function">
    <text evidence="1 15 16">Specifically methylates guanosine-37 in various tRNAs.</text>
</comment>
<keyword evidence="11 15" id="KW-0819">tRNA processing</keyword>
<dbReference type="InterPro" id="IPR016009">
    <property type="entry name" value="tRNA_MeTrfase_TRMD/TRM10"/>
</dbReference>
<dbReference type="Pfam" id="PF01746">
    <property type="entry name" value="tRNA_m1G_MT"/>
    <property type="match status" value="1"/>
</dbReference>
<evidence type="ECO:0000256" key="1">
    <source>
        <dbReference type="ARBA" id="ARBA00002634"/>
    </source>
</evidence>
<dbReference type="EMBL" id="AP025225">
    <property type="protein sequence ID" value="BDB96242.1"/>
    <property type="molecule type" value="Genomic_DNA"/>
</dbReference>
<evidence type="ECO:0000256" key="14">
    <source>
        <dbReference type="ARBA" id="ARBA00047783"/>
    </source>
</evidence>
<accession>A0ABM7V8W9</accession>
<protein>
    <recommendedName>
        <fullName evidence="6 15">tRNA (guanine-N(1)-)-methyltransferase</fullName>
        <ecNumber evidence="5 15">2.1.1.228</ecNumber>
    </recommendedName>
    <alternativeName>
        <fullName evidence="12 15">M1G-methyltransferase</fullName>
    </alternativeName>
    <alternativeName>
        <fullName evidence="13 15">tRNA [GM37] methyltransferase</fullName>
    </alternativeName>
</protein>
<dbReference type="InterPro" id="IPR002649">
    <property type="entry name" value="tRNA_m1G_MeTrfase_TrmD"/>
</dbReference>
<evidence type="ECO:0000256" key="5">
    <source>
        <dbReference type="ARBA" id="ARBA00012807"/>
    </source>
</evidence>
<evidence type="ECO:0000313" key="19">
    <source>
        <dbReference type="Proteomes" id="UP001320209"/>
    </source>
</evidence>
<dbReference type="Gene3D" id="3.40.1280.10">
    <property type="match status" value="1"/>
</dbReference>
<organism evidence="18 19">
    <name type="scientific">Candidatus Hydrogenosomobacter endosymbioticus</name>
    <dbReference type="NCBI Taxonomy" id="2558174"/>
    <lineage>
        <taxon>Bacteria</taxon>
        <taxon>Pseudomonadati</taxon>
        <taxon>Pseudomonadota</taxon>
        <taxon>Alphaproteobacteria</taxon>
        <taxon>Holosporales</taxon>
        <taxon>Holosporaceae</taxon>
        <taxon>Candidatus Hydrogenosomobacter</taxon>
    </lineage>
</organism>
<name>A0ABM7V8W9_9PROT</name>
<dbReference type="InterPro" id="IPR023148">
    <property type="entry name" value="tRNA_m1G_MeTrfase_C_sf"/>
</dbReference>
<dbReference type="NCBIfam" id="TIGR00088">
    <property type="entry name" value="trmD"/>
    <property type="match status" value="1"/>
</dbReference>
<comment type="subcellular location">
    <subcellularLocation>
        <location evidence="2 15 16">Cytoplasm</location>
    </subcellularLocation>
</comment>
<evidence type="ECO:0000256" key="12">
    <source>
        <dbReference type="ARBA" id="ARBA00029736"/>
    </source>
</evidence>
<dbReference type="InterPro" id="IPR029026">
    <property type="entry name" value="tRNA_m1G_MTases_N"/>
</dbReference>
<proteinExistence type="inferred from homology"/>
<keyword evidence="8 15" id="KW-0489">Methyltransferase</keyword>
<evidence type="ECO:0000256" key="8">
    <source>
        <dbReference type="ARBA" id="ARBA00022603"/>
    </source>
</evidence>
<evidence type="ECO:0000256" key="9">
    <source>
        <dbReference type="ARBA" id="ARBA00022679"/>
    </source>
</evidence>
<dbReference type="CDD" id="cd18080">
    <property type="entry name" value="TrmD-like"/>
    <property type="match status" value="1"/>
</dbReference>
<evidence type="ECO:0000256" key="15">
    <source>
        <dbReference type="HAMAP-Rule" id="MF_00605"/>
    </source>
</evidence>
<evidence type="ECO:0000256" key="4">
    <source>
        <dbReference type="ARBA" id="ARBA00011738"/>
    </source>
</evidence>
<feature type="domain" description="tRNA methyltransferase TRMD/TRM10-type" evidence="17">
    <location>
        <begin position="5"/>
        <end position="240"/>
    </location>
</feature>
<keyword evidence="19" id="KW-1185">Reference proteome</keyword>
<evidence type="ECO:0000256" key="13">
    <source>
        <dbReference type="ARBA" id="ARBA00033392"/>
    </source>
</evidence>
<evidence type="ECO:0000256" key="16">
    <source>
        <dbReference type="RuleBase" id="RU003464"/>
    </source>
</evidence>
<dbReference type="SUPFAM" id="SSF75217">
    <property type="entry name" value="alpha/beta knot"/>
    <property type="match status" value="1"/>
</dbReference>
<reference evidence="18" key="1">
    <citation type="submission" date="2021-10" db="EMBL/GenBank/DDBJ databases">
        <title>Genome Sequence of The Candidatus Hydrogeosomobacter endosymbioticus, an Intracellular Bacterial Symbiont of the Anaerobic Ciliate GW7.</title>
        <authorList>
            <person name="Shiohama Y."/>
            <person name="Shinzato N."/>
        </authorList>
    </citation>
    <scope>NUCLEOTIDE SEQUENCE [LARGE SCALE GENOMIC DNA]</scope>
    <source>
        <strain evidence="18">200920</strain>
    </source>
</reference>
<dbReference type="Gene3D" id="1.10.1270.20">
    <property type="entry name" value="tRNA(m1g37)methyltransferase, domain 2"/>
    <property type="match status" value="1"/>
</dbReference>
<dbReference type="RefSeq" id="WP_236864435.1">
    <property type="nucleotide sequence ID" value="NZ_AP025225.1"/>
</dbReference>
<keyword evidence="7 15" id="KW-0963">Cytoplasm</keyword>
<evidence type="ECO:0000256" key="7">
    <source>
        <dbReference type="ARBA" id="ARBA00022490"/>
    </source>
</evidence>
<comment type="caution">
    <text evidence="15">Lacks conserved residue(s) required for the propagation of feature annotation.</text>
</comment>
<evidence type="ECO:0000313" key="18">
    <source>
        <dbReference type="EMBL" id="BDB96242.1"/>
    </source>
</evidence>
<dbReference type="PIRSF" id="PIRSF000386">
    <property type="entry name" value="tRNA_mtase"/>
    <property type="match status" value="1"/>
</dbReference>
<evidence type="ECO:0000256" key="3">
    <source>
        <dbReference type="ARBA" id="ARBA00007630"/>
    </source>
</evidence>
<evidence type="ECO:0000259" key="17">
    <source>
        <dbReference type="Pfam" id="PF01746"/>
    </source>
</evidence>
<dbReference type="HAMAP" id="MF_00605">
    <property type="entry name" value="TrmD"/>
    <property type="match status" value="1"/>
</dbReference>
<evidence type="ECO:0000256" key="10">
    <source>
        <dbReference type="ARBA" id="ARBA00022691"/>
    </source>
</evidence>
<feature type="binding site" evidence="15">
    <location>
        <position position="117"/>
    </location>
    <ligand>
        <name>S-adenosyl-L-methionine</name>
        <dbReference type="ChEBI" id="CHEBI:59789"/>
    </ligand>
</feature>
<gene>
    <name evidence="15 18" type="primary">trmD</name>
    <name evidence="18" type="ORF">HYD_3750</name>
</gene>
<dbReference type="EC" id="2.1.1.228" evidence="5 15"/>
<comment type="similarity">
    <text evidence="3 15 16">Belongs to the RNA methyltransferase TrmD family.</text>
</comment>
<keyword evidence="10 15" id="KW-0949">S-adenosyl-L-methionine</keyword>
<evidence type="ECO:0000256" key="6">
    <source>
        <dbReference type="ARBA" id="ARBA00014679"/>
    </source>
</evidence>
<evidence type="ECO:0000256" key="11">
    <source>
        <dbReference type="ARBA" id="ARBA00022694"/>
    </source>
</evidence>
<dbReference type="PANTHER" id="PTHR46417">
    <property type="entry name" value="TRNA (GUANINE-N(1)-)-METHYLTRANSFERASE"/>
    <property type="match status" value="1"/>
</dbReference>
<dbReference type="InterPro" id="IPR029028">
    <property type="entry name" value="Alpha/beta_knot_MTases"/>
</dbReference>
<keyword evidence="9 15" id="KW-0808">Transferase</keyword>
<evidence type="ECO:0000256" key="2">
    <source>
        <dbReference type="ARBA" id="ARBA00004496"/>
    </source>
</evidence>